<evidence type="ECO:0000256" key="1">
    <source>
        <dbReference type="ARBA" id="ARBA00000085"/>
    </source>
</evidence>
<dbReference type="InterPro" id="IPR003661">
    <property type="entry name" value="HisK_dim/P_dom"/>
</dbReference>
<dbReference type="SMART" id="SM00388">
    <property type="entry name" value="HisKA"/>
    <property type="match status" value="1"/>
</dbReference>
<comment type="catalytic activity">
    <reaction evidence="1">
        <text>ATP + protein L-histidine = ADP + protein N-phospho-L-histidine.</text>
        <dbReference type="EC" id="2.7.13.3"/>
    </reaction>
</comment>
<feature type="transmembrane region" description="Helical" evidence="5">
    <location>
        <begin position="39"/>
        <end position="57"/>
    </location>
</feature>
<dbReference type="PROSITE" id="PS50109">
    <property type="entry name" value="HIS_KIN"/>
    <property type="match status" value="1"/>
</dbReference>
<dbReference type="EC" id="2.7.13.3" evidence="2"/>
<evidence type="ECO:0000256" key="3">
    <source>
        <dbReference type="ARBA" id="ARBA00022553"/>
    </source>
</evidence>
<evidence type="ECO:0000256" key="2">
    <source>
        <dbReference type="ARBA" id="ARBA00012438"/>
    </source>
</evidence>
<keyword evidence="5" id="KW-0812">Transmembrane</keyword>
<evidence type="ECO:0000313" key="8">
    <source>
        <dbReference type="EMBL" id="MBC9933521.1"/>
    </source>
</evidence>
<evidence type="ECO:0000259" key="7">
    <source>
        <dbReference type="PROSITE" id="PS50110"/>
    </source>
</evidence>
<evidence type="ECO:0000313" key="9">
    <source>
        <dbReference type="Proteomes" id="UP000659124"/>
    </source>
</evidence>
<dbReference type="PROSITE" id="PS50110">
    <property type="entry name" value="RESPONSE_REGULATORY"/>
    <property type="match status" value="1"/>
</dbReference>
<proteinExistence type="predicted"/>
<dbReference type="SUPFAM" id="SSF55874">
    <property type="entry name" value="ATPase domain of HSP90 chaperone/DNA topoisomerase II/histidine kinase"/>
    <property type="match status" value="1"/>
</dbReference>
<dbReference type="RefSeq" id="WP_188090615.1">
    <property type="nucleotide sequence ID" value="NZ_JACVFC010000003.1"/>
</dbReference>
<feature type="transmembrane region" description="Helical" evidence="5">
    <location>
        <begin position="113"/>
        <end position="131"/>
    </location>
</feature>
<sequence length="560" mass="63579">MNLFSSSTTESVFRKICYLIAALSLTLGLYVYAILDFEPIKYIEIGIGIFFLLMPVFTRWIGLYLNISIFFIVLNAALCFYGILLGPLSEIHILVAFLLGASTFLLRGKKLMIFPVTLVTVMLVFLELNYYNRWFTPLEIDYRNAMKVRWVVVFTGSSLSAVTVFYFAINWVNERTRRINQQLQEAVKVNMYKTKFLSETSHELRTPLSNILGIAEFLNLRKYDYTPEVRVEIDSLLQSAYLAGQIVNNHLDLARIEAGKFTELNPETVDLKFVADTCMAMQRVIANTRNIKLEIEIDSALPQFIKVDKVALYTIINNLSSNVVKHTPENKTAQIRIYREGERMIIETKNAGHIDQDILQTIFKPFVASNTQNSTGLGLPIIKHIAQLLKGDVYVYTLMEFVVFKFEMPLIAAKEPITRQVTNKIKGALRGYKIMIIDDNDIFRRNIERNVLHTGAQCITMESAVNALQAIGTELPNLIICDMKLPGLSGPDFAQKLKQQPGLAHIPIIFLSADAFETSANIRQTTAGDEFLCKPYLSEDLYALLTKYLTPIRLIVRDSA</sequence>
<dbReference type="Gene3D" id="3.40.50.2300">
    <property type="match status" value="1"/>
</dbReference>
<dbReference type="Proteomes" id="UP000659124">
    <property type="component" value="Unassembled WGS sequence"/>
</dbReference>
<evidence type="ECO:0000256" key="5">
    <source>
        <dbReference type="SAM" id="Phobius"/>
    </source>
</evidence>
<dbReference type="InterPro" id="IPR001789">
    <property type="entry name" value="Sig_transdc_resp-reg_receiver"/>
</dbReference>
<name>A0ABR7TVT6_9BACT</name>
<dbReference type="PANTHER" id="PTHR43547">
    <property type="entry name" value="TWO-COMPONENT HISTIDINE KINASE"/>
    <property type="match status" value="1"/>
</dbReference>
<dbReference type="Gene3D" id="3.30.565.10">
    <property type="entry name" value="Histidine kinase-like ATPase, C-terminal domain"/>
    <property type="match status" value="1"/>
</dbReference>
<dbReference type="SMART" id="SM00448">
    <property type="entry name" value="REC"/>
    <property type="match status" value="1"/>
</dbReference>
<feature type="modified residue" description="4-aspartylphosphate" evidence="4">
    <location>
        <position position="482"/>
    </location>
</feature>
<feature type="transmembrane region" description="Helical" evidence="5">
    <location>
        <begin position="151"/>
        <end position="172"/>
    </location>
</feature>
<dbReference type="Pfam" id="PF02518">
    <property type="entry name" value="HATPase_c"/>
    <property type="match status" value="1"/>
</dbReference>
<keyword evidence="9" id="KW-1185">Reference proteome</keyword>
<dbReference type="Gene3D" id="1.10.287.130">
    <property type="match status" value="1"/>
</dbReference>
<feature type="domain" description="Response regulatory" evidence="7">
    <location>
        <begin position="433"/>
        <end position="549"/>
    </location>
</feature>
<keyword evidence="5" id="KW-1133">Transmembrane helix</keyword>
<dbReference type="InterPro" id="IPR005467">
    <property type="entry name" value="His_kinase_dom"/>
</dbReference>
<dbReference type="InterPro" id="IPR003594">
    <property type="entry name" value="HATPase_dom"/>
</dbReference>
<dbReference type="PANTHER" id="PTHR43547:SF2">
    <property type="entry name" value="HYBRID SIGNAL TRANSDUCTION HISTIDINE KINASE C"/>
    <property type="match status" value="1"/>
</dbReference>
<feature type="domain" description="Histidine kinase" evidence="6">
    <location>
        <begin position="199"/>
        <end position="412"/>
    </location>
</feature>
<keyword evidence="5" id="KW-0472">Membrane</keyword>
<evidence type="ECO:0000256" key="4">
    <source>
        <dbReference type="PROSITE-ProRule" id="PRU00169"/>
    </source>
</evidence>
<dbReference type="InterPro" id="IPR036097">
    <property type="entry name" value="HisK_dim/P_sf"/>
</dbReference>
<gene>
    <name evidence="8" type="ORF">ICL07_24240</name>
</gene>
<accession>A0ABR7TVT6</accession>
<organism evidence="8 9">
    <name type="scientific">Chitinophaga qingshengii</name>
    <dbReference type="NCBI Taxonomy" id="1569794"/>
    <lineage>
        <taxon>Bacteria</taxon>
        <taxon>Pseudomonadati</taxon>
        <taxon>Bacteroidota</taxon>
        <taxon>Chitinophagia</taxon>
        <taxon>Chitinophagales</taxon>
        <taxon>Chitinophagaceae</taxon>
        <taxon>Chitinophaga</taxon>
    </lineage>
</organism>
<keyword evidence="3 4" id="KW-0597">Phosphoprotein</keyword>
<dbReference type="SUPFAM" id="SSF52172">
    <property type="entry name" value="CheY-like"/>
    <property type="match status" value="1"/>
</dbReference>
<feature type="transmembrane region" description="Helical" evidence="5">
    <location>
        <begin position="12"/>
        <end position="33"/>
    </location>
</feature>
<dbReference type="InterPro" id="IPR011006">
    <property type="entry name" value="CheY-like_superfamily"/>
</dbReference>
<dbReference type="Pfam" id="PF00512">
    <property type="entry name" value="HisKA"/>
    <property type="match status" value="1"/>
</dbReference>
<comment type="caution">
    <text evidence="8">The sequence shown here is derived from an EMBL/GenBank/DDBJ whole genome shotgun (WGS) entry which is preliminary data.</text>
</comment>
<reference evidence="8 9" key="1">
    <citation type="submission" date="2020-09" db="EMBL/GenBank/DDBJ databases">
        <title>Genome sequences of type strains of Chitinophaga qingshengii and Chitinophaga varians.</title>
        <authorList>
            <person name="Kittiwongwattana C."/>
        </authorList>
    </citation>
    <scope>NUCLEOTIDE SEQUENCE [LARGE SCALE GENOMIC DNA]</scope>
    <source>
        <strain evidence="8 9">JCM 30026</strain>
    </source>
</reference>
<dbReference type="SMART" id="SM00387">
    <property type="entry name" value="HATPase_c"/>
    <property type="match status" value="1"/>
</dbReference>
<evidence type="ECO:0000259" key="6">
    <source>
        <dbReference type="PROSITE" id="PS50109"/>
    </source>
</evidence>
<dbReference type="Pfam" id="PF00072">
    <property type="entry name" value="Response_reg"/>
    <property type="match status" value="1"/>
</dbReference>
<dbReference type="CDD" id="cd00082">
    <property type="entry name" value="HisKA"/>
    <property type="match status" value="1"/>
</dbReference>
<dbReference type="EMBL" id="JACVFC010000003">
    <property type="protein sequence ID" value="MBC9933521.1"/>
    <property type="molecule type" value="Genomic_DNA"/>
</dbReference>
<dbReference type="SUPFAM" id="SSF47384">
    <property type="entry name" value="Homodimeric domain of signal transducing histidine kinase"/>
    <property type="match status" value="1"/>
</dbReference>
<protein>
    <recommendedName>
        <fullName evidence="2">histidine kinase</fullName>
        <ecNumber evidence="2">2.7.13.3</ecNumber>
    </recommendedName>
</protein>
<dbReference type="InterPro" id="IPR036890">
    <property type="entry name" value="HATPase_C_sf"/>
</dbReference>